<evidence type="ECO:0000256" key="8">
    <source>
        <dbReference type="SAM" id="SignalP"/>
    </source>
</evidence>
<dbReference type="InterPro" id="IPR009003">
    <property type="entry name" value="Peptidase_S1_PA"/>
</dbReference>
<dbReference type="Gene3D" id="2.40.10.10">
    <property type="entry name" value="Trypsin-like serine proteases"/>
    <property type="match status" value="1"/>
</dbReference>
<dbReference type="VEuPathDB" id="VectorBase:CSON006573"/>
<gene>
    <name evidence="11" type="primary">CSON006573</name>
</gene>
<sequence>MTRTFIEQCKTLLIFSLLICVVQSESYCHFEPIADSLLECLKIGQEKYTVEKCEPRTSYENQTKLVFHCLERGKLEGNFQFQCVEGSWIPHQFPKCQKTCPELLYNPIKTKVDCGFDISCVGPQITGTSVNISCNSDYIQPKSIDYTQINCLNDGSWSQPIYDCFKAIIDVKNVLPLSTGGDETQINEVPYHAALYRRTEKDGQTRVFLKCSCTIISNRVIVTAAHCFHKKTVRLDMSTFFVVAGKFHRKYEILDPNIQESELSEIYIHDSYKNQDLFRDDLALVILKTAFKFTPVVQKVEVDLNFDKFSGGTVSGWGIDENNNLLETLHTVHLNVVSCGEQEDLSEKFCAGGNGRTVCQGDSGGGYIVERNGINYLVGVVSTSLNKHEKSCNPNESARFNRISPYLNLFQKAKKYLLLFQTCEDYKFKCQSGKCINIEQICDGTIDCDQDDLSDDEKQTTCKLYPQQRMLQIGAQQLIDSKFYQNLYPNWITSPSAIWITANFLFHSISNETIRQRISQDFGVINQTDDLLSNIFKTSIYESEFFYTTRNAIKILDDFLPLKYLKNIKMKRRNQDFFHPDGIKVGLFLNADYSQIIKDQSVNISFVNSNGHSIQTPMLCFTHQSAEVTSITELDADAISIHFTSHFSIKLCVLMPKRDFNVTLRALKSFNMRIIEEKLIGKNKNVCIPQFQIITSIDYTPVFYKHGYDYFFNLDPVQLSFLERKAHFQTKIRAFFGIKQEQNFEKFNGNGTLQTINESFIVNKPFIFIVTEEETQSIIFMGKVREPYKFSRYANAFVKCGLHILLCVVAVSAFTFRDELPTPQSKFPVPVPQSQRLERQTLPINQQQSQPVQNVNFQEMPIFYDSTRDTATTFAPPNTALSELAKGNTKFSLNMFKNLADEIPNNDFMFSPFTVYSLLTTLVEGATIPSETLNELLNVLEIPRNFQHLADIYDEIYKKLTIKTDTVELSVFQGIFHNFTHALEPQFKQLVESKYHTKVTEFEKGRSADQVLSSVNEVVRAATKGNIQSAFRKNEIQSSPLLMLSAIHFKGHWAFPFNKTHTKTEQFYDEYGNTFNNVEMMFERAPIAYSPIKELESHVIRLPYGTQNRLSMIVILPRKNVTLMDVAEKLKNYSLIDMFKVLDKSLKDFEDDEIEVHLPKFSTRTDFALNKILTKMGLVTIFASNAELNRMNPDIYLSRLIHKAKIDVDEEGTVASAVTGGVFANKSSAPRFYANRPFLYLIVDRETNLILFCGQMRNNPIVTRSNRNG</sequence>
<dbReference type="InterPro" id="IPR023796">
    <property type="entry name" value="Serpin_dom"/>
</dbReference>
<dbReference type="PANTHER" id="PTHR11461">
    <property type="entry name" value="SERINE PROTEASE INHIBITOR, SERPIN"/>
    <property type="match status" value="1"/>
</dbReference>
<feature type="disulfide bond" evidence="6">
    <location>
        <begin position="69"/>
        <end position="96"/>
    </location>
</feature>
<accession>A0A336MVI6</accession>
<evidence type="ECO:0000256" key="6">
    <source>
        <dbReference type="PROSITE-ProRule" id="PRU00302"/>
    </source>
</evidence>
<dbReference type="PANTHER" id="PTHR11461:SF367">
    <property type="entry name" value="GH21475P-RELATED"/>
    <property type="match status" value="1"/>
</dbReference>
<proteinExistence type="inferred from homology"/>
<dbReference type="EMBL" id="UFQT01002466">
    <property type="protein sequence ID" value="SSX33531.1"/>
    <property type="molecule type" value="Genomic_DNA"/>
</dbReference>
<dbReference type="SUPFAM" id="SSF56574">
    <property type="entry name" value="Serpins"/>
    <property type="match status" value="2"/>
</dbReference>
<feature type="domain" description="Peptidase S1" evidence="9">
    <location>
        <begin position="178"/>
        <end position="415"/>
    </location>
</feature>
<dbReference type="Pfam" id="PF00089">
    <property type="entry name" value="Trypsin"/>
    <property type="match status" value="1"/>
</dbReference>
<feature type="disulfide bond" evidence="5">
    <location>
        <begin position="430"/>
        <end position="448"/>
    </location>
</feature>
<dbReference type="InterPro" id="IPR000215">
    <property type="entry name" value="Serpin_fam"/>
</dbReference>
<dbReference type="PROSITE" id="PS00284">
    <property type="entry name" value="SERPIN"/>
    <property type="match status" value="2"/>
</dbReference>
<dbReference type="InterPro" id="IPR002172">
    <property type="entry name" value="LDrepeatLR_classA_rpt"/>
</dbReference>
<dbReference type="PROSITE" id="PS00134">
    <property type="entry name" value="TRYPSIN_HIS"/>
    <property type="match status" value="1"/>
</dbReference>
<evidence type="ECO:0000256" key="4">
    <source>
        <dbReference type="ARBA" id="ARBA00024195"/>
    </source>
</evidence>
<dbReference type="InterPro" id="IPR043504">
    <property type="entry name" value="Peptidase_S1_PA_chymotrypsin"/>
</dbReference>
<dbReference type="AlphaFoldDB" id="A0A336MVI6"/>
<feature type="domain" description="Sushi" evidence="10">
    <location>
        <begin position="112"/>
        <end position="166"/>
    </location>
</feature>
<dbReference type="GO" id="GO:0004867">
    <property type="term" value="F:serine-type endopeptidase inhibitor activity"/>
    <property type="evidence" value="ECO:0007669"/>
    <property type="project" value="UniProtKB-KW"/>
</dbReference>
<dbReference type="Pfam" id="PF00079">
    <property type="entry name" value="Serpin"/>
    <property type="match status" value="2"/>
</dbReference>
<dbReference type="SUPFAM" id="SSF57424">
    <property type="entry name" value="LDL receptor-like module"/>
    <property type="match status" value="1"/>
</dbReference>
<feature type="disulfide bond" evidence="5">
    <location>
        <begin position="423"/>
        <end position="435"/>
    </location>
</feature>
<dbReference type="InterPro" id="IPR000436">
    <property type="entry name" value="Sushi_SCR_CCP_dom"/>
</dbReference>
<evidence type="ECO:0000256" key="2">
    <source>
        <dbReference type="ARBA" id="ARBA00022900"/>
    </source>
</evidence>
<dbReference type="SMART" id="SM00192">
    <property type="entry name" value="LDLa"/>
    <property type="match status" value="1"/>
</dbReference>
<dbReference type="InterPro" id="IPR023795">
    <property type="entry name" value="Serpin_CS"/>
</dbReference>
<feature type="domain" description="Sushi" evidence="10">
    <location>
        <begin position="38"/>
        <end position="98"/>
    </location>
</feature>
<evidence type="ECO:0000256" key="7">
    <source>
        <dbReference type="RuleBase" id="RU000411"/>
    </source>
</evidence>
<comment type="similarity">
    <text evidence="7">Belongs to the serpin family.</text>
</comment>
<dbReference type="GO" id="GO:0005615">
    <property type="term" value="C:extracellular space"/>
    <property type="evidence" value="ECO:0007669"/>
    <property type="project" value="InterPro"/>
</dbReference>
<dbReference type="SUPFAM" id="SSF57535">
    <property type="entry name" value="Complement control module/SCR domain"/>
    <property type="match status" value="1"/>
</dbReference>
<keyword evidence="8" id="KW-0732">Signal</keyword>
<dbReference type="PROSITE" id="PS50068">
    <property type="entry name" value="LDLRA_2"/>
    <property type="match status" value="1"/>
</dbReference>
<keyword evidence="6" id="KW-0768">Sushi</keyword>
<dbReference type="InterPro" id="IPR036186">
    <property type="entry name" value="Serpin_sf"/>
</dbReference>
<evidence type="ECO:0000259" key="9">
    <source>
        <dbReference type="PROSITE" id="PS50240"/>
    </source>
</evidence>
<dbReference type="SUPFAM" id="SSF50494">
    <property type="entry name" value="Trypsin-like serine proteases"/>
    <property type="match status" value="1"/>
</dbReference>
<dbReference type="InterPro" id="IPR042178">
    <property type="entry name" value="Serpin_sf_1"/>
</dbReference>
<dbReference type="Gene3D" id="2.10.310.10">
    <property type="entry name" value="Serpins superfamily"/>
    <property type="match status" value="1"/>
</dbReference>
<keyword evidence="1" id="KW-0646">Protease inhibitor</keyword>
<dbReference type="InterPro" id="IPR042185">
    <property type="entry name" value="Serpin_sf_2"/>
</dbReference>
<dbReference type="SMART" id="SM00032">
    <property type="entry name" value="CCP"/>
    <property type="match status" value="2"/>
</dbReference>
<dbReference type="GO" id="GO:0004252">
    <property type="term" value="F:serine-type endopeptidase activity"/>
    <property type="evidence" value="ECO:0007669"/>
    <property type="project" value="InterPro"/>
</dbReference>
<dbReference type="InterPro" id="IPR036055">
    <property type="entry name" value="LDL_receptor-like_sf"/>
</dbReference>
<dbReference type="InterPro" id="IPR018114">
    <property type="entry name" value="TRYPSIN_HIS"/>
</dbReference>
<reference evidence="11" key="1">
    <citation type="submission" date="2018-07" db="EMBL/GenBank/DDBJ databases">
        <authorList>
            <person name="Quirk P.G."/>
            <person name="Krulwich T.A."/>
        </authorList>
    </citation>
    <scope>NUCLEOTIDE SEQUENCE</scope>
</reference>
<keyword evidence="2" id="KW-0722">Serine protease inhibitor</keyword>
<dbReference type="Gene3D" id="4.10.400.10">
    <property type="entry name" value="Low-density Lipoprotein Receptor"/>
    <property type="match status" value="1"/>
</dbReference>
<dbReference type="CDD" id="cd19598">
    <property type="entry name" value="serpin77Ba-like_insects"/>
    <property type="match status" value="1"/>
</dbReference>
<dbReference type="GO" id="GO:0006508">
    <property type="term" value="P:proteolysis"/>
    <property type="evidence" value="ECO:0007669"/>
    <property type="project" value="InterPro"/>
</dbReference>
<dbReference type="Gene3D" id="3.30.497.10">
    <property type="entry name" value="Antithrombin, subunit I, domain 2"/>
    <property type="match status" value="1"/>
</dbReference>
<dbReference type="SMART" id="SM00020">
    <property type="entry name" value="Tryp_SPc"/>
    <property type="match status" value="1"/>
</dbReference>
<feature type="chain" id="PRO_5016417181" evidence="8">
    <location>
        <begin position="25"/>
        <end position="1269"/>
    </location>
</feature>
<dbReference type="Gene3D" id="2.30.39.10">
    <property type="entry name" value="Alpha-1-antitrypsin, domain 1"/>
    <property type="match status" value="2"/>
</dbReference>
<dbReference type="CDD" id="cd00112">
    <property type="entry name" value="LDLa"/>
    <property type="match status" value="1"/>
</dbReference>
<name>A0A336MVI6_CULSO</name>
<evidence type="ECO:0000256" key="5">
    <source>
        <dbReference type="PROSITE-ProRule" id="PRU00124"/>
    </source>
</evidence>
<dbReference type="PROSITE" id="PS50240">
    <property type="entry name" value="TRYPSIN_DOM"/>
    <property type="match status" value="1"/>
</dbReference>
<feature type="signal peptide" evidence="8">
    <location>
        <begin position="1"/>
        <end position="24"/>
    </location>
</feature>
<dbReference type="InterPro" id="IPR001254">
    <property type="entry name" value="Trypsin_dom"/>
</dbReference>
<comment type="caution">
    <text evidence="6">Lacks conserved residue(s) required for the propagation of feature annotation.</text>
</comment>
<evidence type="ECO:0000313" key="11">
    <source>
        <dbReference type="EMBL" id="SSX33531.1"/>
    </source>
</evidence>
<feature type="disulfide bond" evidence="6">
    <location>
        <begin position="40"/>
        <end position="83"/>
    </location>
</feature>
<dbReference type="InterPro" id="IPR035976">
    <property type="entry name" value="Sushi/SCR/CCP_sf"/>
</dbReference>
<keyword evidence="3 6" id="KW-1015">Disulfide bond</keyword>
<dbReference type="PROSITE" id="PS50923">
    <property type="entry name" value="SUSHI"/>
    <property type="match status" value="2"/>
</dbReference>
<comment type="similarity">
    <text evidence="4">Belongs to the peptidase S1 family. CLIP subfamily.</text>
</comment>
<evidence type="ECO:0000256" key="3">
    <source>
        <dbReference type="ARBA" id="ARBA00023157"/>
    </source>
</evidence>
<evidence type="ECO:0000259" key="10">
    <source>
        <dbReference type="PROSITE" id="PS50923"/>
    </source>
</evidence>
<dbReference type="SMART" id="SM00093">
    <property type="entry name" value="SERPIN"/>
    <property type="match status" value="1"/>
</dbReference>
<organism evidence="11">
    <name type="scientific">Culicoides sonorensis</name>
    <name type="common">Biting midge</name>
    <dbReference type="NCBI Taxonomy" id="179676"/>
    <lineage>
        <taxon>Eukaryota</taxon>
        <taxon>Metazoa</taxon>
        <taxon>Ecdysozoa</taxon>
        <taxon>Arthropoda</taxon>
        <taxon>Hexapoda</taxon>
        <taxon>Insecta</taxon>
        <taxon>Pterygota</taxon>
        <taxon>Neoptera</taxon>
        <taxon>Endopterygota</taxon>
        <taxon>Diptera</taxon>
        <taxon>Nematocera</taxon>
        <taxon>Chironomoidea</taxon>
        <taxon>Ceratopogonidae</taxon>
        <taxon>Ceratopogoninae</taxon>
        <taxon>Culicoides</taxon>
        <taxon>Monoculicoides</taxon>
    </lineage>
</organism>
<dbReference type="CDD" id="cd00190">
    <property type="entry name" value="Tryp_SPc"/>
    <property type="match status" value="1"/>
</dbReference>
<evidence type="ECO:0000256" key="1">
    <source>
        <dbReference type="ARBA" id="ARBA00022690"/>
    </source>
</evidence>
<protein>
    <submittedName>
        <fullName evidence="11">CSON006573 protein</fullName>
    </submittedName>
</protein>